<keyword evidence="2 4" id="KW-0732">Signal</keyword>
<dbReference type="GO" id="GO:0051082">
    <property type="term" value="F:unfolded protein binding"/>
    <property type="evidence" value="ECO:0007669"/>
    <property type="project" value="InterPro"/>
</dbReference>
<evidence type="ECO:0000256" key="4">
    <source>
        <dbReference type="SAM" id="SignalP"/>
    </source>
</evidence>
<keyword evidence="3" id="KW-0175">Coiled coil</keyword>
<dbReference type="SMART" id="SM00935">
    <property type="entry name" value="OmpH"/>
    <property type="match status" value="1"/>
</dbReference>
<evidence type="ECO:0000256" key="3">
    <source>
        <dbReference type="SAM" id="Coils"/>
    </source>
</evidence>
<dbReference type="KEGG" id="grs:C7S20_00900"/>
<dbReference type="PANTHER" id="PTHR35089:SF1">
    <property type="entry name" value="CHAPERONE PROTEIN SKP"/>
    <property type="match status" value="1"/>
</dbReference>
<dbReference type="Pfam" id="PF03938">
    <property type="entry name" value="OmpH"/>
    <property type="match status" value="1"/>
</dbReference>
<dbReference type="InterPro" id="IPR024930">
    <property type="entry name" value="Skp_dom_sf"/>
</dbReference>
<dbReference type="EMBL" id="CP028136">
    <property type="protein sequence ID" value="AVR43938.1"/>
    <property type="molecule type" value="Genomic_DNA"/>
</dbReference>
<dbReference type="Gene3D" id="3.30.910.20">
    <property type="entry name" value="Skp domain"/>
    <property type="match status" value="1"/>
</dbReference>
<evidence type="ECO:0000256" key="2">
    <source>
        <dbReference type="ARBA" id="ARBA00022729"/>
    </source>
</evidence>
<feature type="signal peptide" evidence="4">
    <location>
        <begin position="1"/>
        <end position="19"/>
    </location>
</feature>
<dbReference type="InterPro" id="IPR005632">
    <property type="entry name" value="Chaperone_Skp"/>
</dbReference>
<accession>A0A2R3Z121</accession>
<proteinExistence type="inferred from homology"/>
<dbReference type="GO" id="GO:0050821">
    <property type="term" value="P:protein stabilization"/>
    <property type="evidence" value="ECO:0007669"/>
    <property type="project" value="TreeGrafter"/>
</dbReference>
<feature type="chain" id="PRO_5015359851" evidence="4">
    <location>
        <begin position="20"/>
        <end position="181"/>
    </location>
</feature>
<keyword evidence="6" id="KW-1185">Reference proteome</keyword>
<gene>
    <name evidence="5" type="ORF">C7S20_00900</name>
</gene>
<feature type="coiled-coil region" evidence="3">
    <location>
        <begin position="42"/>
        <end position="102"/>
    </location>
</feature>
<reference evidence="6" key="1">
    <citation type="submission" date="2018-03" db="EMBL/GenBank/DDBJ databases">
        <title>Gramella fulva sp. nov., isolated from a dry surface of tidal flat.</title>
        <authorList>
            <person name="Hwang S.H."/>
            <person name="Hwang W.M."/>
            <person name="Kang K."/>
            <person name="Ahn T.-Y."/>
        </authorList>
    </citation>
    <scope>NUCLEOTIDE SEQUENCE [LARGE SCALE GENOMIC DNA]</scope>
    <source>
        <strain evidence="6">SH35</strain>
    </source>
</reference>
<sequence length="181" mass="20422">MKKFSIGLILLFVGLAAQAQSKIGTIDAEYILAQMPESIDINKQLENYNKELQGELQKNINDYQSLVKEYQAATDTLTEASRKEKESKIIELENDIKNFRQKASVMMQMRRNELTNPLYDKIDAAMKKVIAQEGYTQIFHANATGLAYSRAEDDITEKVMKIMGVTPKPAPAQDSASQNKQ</sequence>
<evidence type="ECO:0000313" key="6">
    <source>
        <dbReference type="Proteomes" id="UP000241507"/>
    </source>
</evidence>
<evidence type="ECO:0000256" key="1">
    <source>
        <dbReference type="ARBA" id="ARBA00009091"/>
    </source>
</evidence>
<name>A0A2R3Z121_9FLAO</name>
<dbReference type="SUPFAM" id="SSF111384">
    <property type="entry name" value="OmpH-like"/>
    <property type="match status" value="1"/>
</dbReference>
<evidence type="ECO:0000313" key="5">
    <source>
        <dbReference type="EMBL" id="AVR43938.1"/>
    </source>
</evidence>
<comment type="similarity">
    <text evidence="1">Belongs to the Skp family.</text>
</comment>
<protein>
    <submittedName>
        <fullName evidence="5">Outer membrane chaperone Skp</fullName>
    </submittedName>
</protein>
<dbReference type="OrthoDB" id="1493480at2"/>
<dbReference type="AlphaFoldDB" id="A0A2R3Z121"/>
<dbReference type="GO" id="GO:0005829">
    <property type="term" value="C:cytosol"/>
    <property type="evidence" value="ECO:0007669"/>
    <property type="project" value="TreeGrafter"/>
</dbReference>
<organism evidence="5 6">
    <name type="scientific">Christiangramia fulva</name>
    <dbReference type="NCBI Taxonomy" id="2126553"/>
    <lineage>
        <taxon>Bacteria</taxon>
        <taxon>Pseudomonadati</taxon>
        <taxon>Bacteroidota</taxon>
        <taxon>Flavobacteriia</taxon>
        <taxon>Flavobacteriales</taxon>
        <taxon>Flavobacteriaceae</taxon>
        <taxon>Christiangramia</taxon>
    </lineage>
</organism>
<dbReference type="PANTHER" id="PTHR35089">
    <property type="entry name" value="CHAPERONE PROTEIN SKP"/>
    <property type="match status" value="1"/>
</dbReference>
<dbReference type="Proteomes" id="UP000241507">
    <property type="component" value="Chromosome"/>
</dbReference>
<dbReference type="RefSeq" id="WP_107010723.1">
    <property type="nucleotide sequence ID" value="NZ_CP028136.1"/>
</dbReference>